<keyword evidence="12" id="KW-1185">Reference proteome</keyword>
<dbReference type="AlphaFoldDB" id="A0A5J6V4B6"/>
<dbReference type="CDD" id="cd03467">
    <property type="entry name" value="Rieske"/>
    <property type="match status" value="1"/>
</dbReference>
<dbReference type="GO" id="GO:0051537">
    <property type="term" value="F:2 iron, 2 sulfur cluster binding"/>
    <property type="evidence" value="ECO:0007669"/>
    <property type="project" value="UniProtKB-KW"/>
</dbReference>
<dbReference type="OrthoDB" id="25106at2"/>
<comment type="cofactor">
    <cofactor evidence="9">
        <name>[2Fe-2S] cluster</name>
        <dbReference type="ChEBI" id="CHEBI:190135"/>
    </cofactor>
</comment>
<proteinExistence type="predicted"/>
<dbReference type="GO" id="GO:0016705">
    <property type="term" value="F:oxidoreductase activity, acting on paired donors, with incorporation or reduction of molecular oxygen"/>
    <property type="evidence" value="ECO:0007669"/>
    <property type="project" value="UniProtKB-ARBA"/>
</dbReference>
<evidence type="ECO:0000256" key="9">
    <source>
        <dbReference type="ARBA" id="ARBA00034078"/>
    </source>
</evidence>
<name>A0A5J6V4B6_9MICO</name>
<evidence type="ECO:0000256" key="8">
    <source>
        <dbReference type="ARBA" id="ARBA00029586"/>
    </source>
</evidence>
<sequence>MSPVSPVSPVSTEALLPRPTRRAVLGCAAGAAAILSACGGDRDASTPTVEADGAVRVPLADTPVGGSTYYPGASARIVVTQPSEGRWLAYDATCTHEGCMTSATDDDGNLVCPCHGSVFDPASGEPVAGPAQEPLATLAVEVDGEDLLIRG</sequence>
<dbReference type="GO" id="GO:0004497">
    <property type="term" value="F:monooxygenase activity"/>
    <property type="evidence" value="ECO:0007669"/>
    <property type="project" value="UniProtKB-ARBA"/>
</dbReference>
<dbReference type="PANTHER" id="PTHR10134">
    <property type="entry name" value="CYTOCHROME B-C1 COMPLEX SUBUNIT RIESKE, MITOCHONDRIAL"/>
    <property type="match status" value="1"/>
</dbReference>
<comment type="function">
    <text evidence="1">Iron-sulfur subunit of the cytochrome bc1 complex, an essential component of the respiratory electron transport chain required for ATP synthesis. The bc1 complex catalyzes the oxidation of menaquinol and the reduction of cytochrome c in the respiratory chain. The bc1 complex operates through a Q-cycle mechanism that couples electron transfer to generation of the proton gradient that drives ATP synthesis.</text>
</comment>
<evidence type="ECO:0000256" key="2">
    <source>
        <dbReference type="ARBA" id="ARBA00015816"/>
    </source>
</evidence>
<evidence type="ECO:0000256" key="4">
    <source>
        <dbReference type="ARBA" id="ARBA00022723"/>
    </source>
</evidence>
<evidence type="ECO:0000313" key="11">
    <source>
        <dbReference type="EMBL" id="QFG68749.1"/>
    </source>
</evidence>
<dbReference type="Gene3D" id="2.102.10.10">
    <property type="entry name" value="Rieske [2Fe-2S] iron-sulphur domain"/>
    <property type="match status" value="1"/>
</dbReference>
<dbReference type="GO" id="GO:0046872">
    <property type="term" value="F:metal ion binding"/>
    <property type="evidence" value="ECO:0007669"/>
    <property type="project" value="UniProtKB-KW"/>
</dbReference>
<dbReference type="InterPro" id="IPR017941">
    <property type="entry name" value="Rieske_2Fe-2S"/>
</dbReference>
<reference evidence="11 12" key="1">
    <citation type="submission" date="2019-09" db="EMBL/GenBank/DDBJ databases">
        <title>Serinicoccus pratensis sp. nov., isolated from meadow soil.</title>
        <authorList>
            <person name="Zhang W."/>
        </authorList>
    </citation>
    <scope>NUCLEOTIDE SEQUENCE [LARGE SCALE GENOMIC DNA]</scope>
    <source>
        <strain evidence="11 12">W204</strain>
    </source>
</reference>
<dbReference type="KEGG" id="serw:FY030_08510"/>
<keyword evidence="3" id="KW-0001">2Fe-2S</keyword>
<dbReference type="InterPro" id="IPR014349">
    <property type="entry name" value="Rieske_Fe-S_prot"/>
</dbReference>
<feature type="domain" description="Rieske" evidence="10">
    <location>
        <begin position="54"/>
        <end position="149"/>
    </location>
</feature>
<evidence type="ECO:0000256" key="3">
    <source>
        <dbReference type="ARBA" id="ARBA00022714"/>
    </source>
</evidence>
<evidence type="ECO:0000259" key="10">
    <source>
        <dbReference type="PROSITE" id="PS51296"/>
    </source>
</evidence>
<dbReference type="PRINTS" id="PR00162">
    <property type="entry name" value="RIESKE"/>
</dbReference>
<evidence type="ECO:0000256" key="1">
    <source>
        <dbReference type="ARBA" id="ARBA00002494"/>
    </source>
</evidence>
<dbReference type="GO" id="GO:0016020">
    <property type="term" value="C:membrane"/>
    <property type="evidence" value="ECO:0007669"/>
    <property type="project" value="InterPro"/>
</dbReference>
<dbReference type="InterPro" id="IPR036922">
    <property type="entry name" value="Rieske_2Fe-2S_sf"/>
</dbReference>
<dbReference type="Proteomes" id="UP000326546">
    <property type="component" value="Chromosome"/>
</dbReference>
<keyword evidence="5" id="KW-0408">Iron</keyword>
<dbReference type="EMBL" id="CP044427">
    <property type="protein sequence ID" value="QFG68749.1"/>
    <property type="molecule type" value="Genomic_DNA"/>
</dbReference>
<evidence type="ECO:0000256" key="7">
    <source>
        <dbReference type="ARBA" id="ARBA00023157"/>
    </source>
</evidence>
<keyword evidence="4" id="KW-0479">Metal-binding</keyword>
<evidence type="ECO:0000256" key="6">
    <source>
        <dbReference type="ARBA" id="ARBA00023014"/>
    </source>
</evidence>
<organism evidence="11 12">
    <name type="scientific">Ornithinimicrobium pratense</name>
    <dbReference type="NCBI Taxonomy" id="2593973"/>
    <lineage>
        <taxon>Bacteria</taxon>
        <taxon>Bacillati</taxon>
        <taxon>Actinomycetota</taxon>
        <taxon>Actinomycetes</taxon>
        <taxon>Micrococcales</taxon>
        <taxon>Ornithinimicrobiaceae</taxon>
        <taxon>Ornithinimicrobium</taxon>
    </lineage>
</organism>
<dbReference type="PROSITE" id="PS51296">
    <property type="entry name" value="RIESKE"/>
    <property type="match status" value="1"/>
</dbReference>
<dbReference type="InterPro" id="IPR006311">
    <property type="entry name" value="TAT_signal"/>
</dbReference>
<accession>A0A5J6V4B6</accession>
<dbReference type="Pfam" id="PF00355">
    <property type="entry name" value="Rieske"/>
    <property type="match status" value="1"/>
</dbReference>
<dbReference type="RefSeq" id="WP_158061135.1">
    <property type="nucleotide sequence ID" value="NZ_CP044427.1"/>
</dbReference>
<keyword evidence="7" id="KW-1015">Disulfide bond</keyword>
<gene>
    <name evidence="11" type="ORF">FY030_08510</name>
</gene>
<dbReference type="SUPFAM" id="SSF50022">
    <property type="entry name" value="ISP domain"/>
    <property type="match status" value="1"/>
</dbReference>
<protein>
    <recommendedName>
        <fullName evidence="2">Cytochrome bc1 complex Rieske iron-sulfur subunit</fullName>
    </recommendedName>
    <alternativeName>
        <fullName evidence="8">Cytochrome bc1 reductase complex subunit QcrA</fullName>
    </alternativeName>
</protein>
<keyword evidence="6" id="KW-0411">Iron-sulfur</keyword>
<dbReference type="PROSITE" id="PS51318">
    <property type="entry name" value="TAT"/>
    <property type="match status" value="1"/>
</dbReference>
<dbReference type="InterPro" id="IPR005805">
    <property type="entry name" value="Rieske_Fe-S_prot_C"/>
</dbReference>
<evidence type="ECO:0000313" key="12">
    <source>
        <dbReference type="Proteomes" id="UP000326546"/>
    </source>
</evidence>
<evidence type="ECO:0000256" key="5">
    <source>
        <dbReference type="ARBA" id="ARBA00023004"/>
    </source>
</evidence>